<evidence type="ECO:0000313" key="13">
    <source>
        <dbReference type="Ensembl" id="ENSSFAP00005047934.1"/>
    </source>
</evidence>
<dbReference type="GO" id="GO:0010571">
    <property type="term" value="P:positive regulation of nuclear cell cycle DNA replication"/>
    <property type="evidence" value="ECO:0007669"/>
    <property type="project" value="TreeGrafter"/>
</dbReference>
<dbReference type="FunCoup" id="A0A672J3Q7">
    <property type="interactions" value="566"/>
</dbReference>
<organism evidence="13 14">
    <name type="scientific">Salarias fasciatus</name>
    <name type="common">Jewelled blenny</name>
    <name type="synonym">Blennius fasciatus</name>
    <dbReference type="NCBI Taxonomy" id="181472"/>
    <lineage>
        <taxon>Eukaryota</taxon>
        <taxon>Metazoa</taxon>
        <taxon>Chordata</taxon>
        <taxon>Craniata</taxon>
        <taxon>Vertebrata</taxon>
        <taxon>Euteleostomi</taxon>
        <taxon>Actinopterygii</taxon>
        <taxon>Neopterygii</taxon>
        <taxon>Teleostei</taxon>
        <taxon>Neoteleostei</taxon>
        <taxon>Acanthomorphata</taxon>
        <taxon>Ovalentaria</taxon>
        <taxon>Blenniimorphae</taxon>
        <taxon>Blenniiformes</taxon>
        <taxon>Blennioidei</taxon>
        <taxon>Blenniidae</taxon>
        <taxon>Salariinae</taxon>
        <taxon>Salarias</taxon>
    </lineage>
</organism>
<dbReference type="GO" id="GO:1901987">
    <property type="term" value="P:regulation of cell cycle phase transition"/>
    <property type="evidence" value="ECO:0007669"/>
    <property type="project" value="TreeGrafter"/>
</dbReference>
<keyword evidence="4" id="KW-0677">Repeat</keyword>
<keyword evidence="5 10" id="KW-0863">Zinc-finger</keyword>
<keyword evidence="6" id="KW-0862">Zinc</keyword>
<gene>
    <name evidence="13" type="primary">dbf4</name>
</gene>
<evidence type="ECO:0000256" key="11">
    <source>
        <dbReference type="SAM" id="MobiDB-lite"/>
    </source>
</evidence>
<protein>
    <recommendedName>
        <fullName evidence="9">Protein DBF4 homolog A</fullName>
    </recommendedName>
</protein>
<dbReference type="OMA" id="KDPPGNK"/>
<evidence type="ECO:0000256" key="3">
    <source>
        <dbReference type="ARBA" id="ARBA00022723"/>
    </source>
</evidence>
<dbReference type="Gene3D" id="6.10.250.3410">
    <property type="entry name" value="DBF zinc finger"/>
    <property type="match status" value="1"/>
</dbReference>
<name>A0A672J3Q7_SALFA</name>
<dbReference type="GO" id="GO:0008270">
    <property type="term" value="F:zinc ion binding"/>
    <property type="evidence" value="ECO:0007669"/>
    <property type="project" value="UniProtKB-KW"/>
</dbReference>
<dbReference type="InParanoid" id="A0A672J3Q7"/>
<accession>A0A672J3Q7</accession>
<feature type="compositionally biased region" description="Polar residues" evidence="11">
    <location>
        <begin position="192"/>
        <end position="203"/>
    </location>
</feature>
<dbReference type="FunFam" id="6.10.250.3410:FF:000001">
    <property type="entry name" value="Protein DBF4 homolog A"/>
    <property type="match status" value="1"/>
</dbReference>
<dbReference type="GO" id="GO:0003676">
    <property type="term" value="F:nucleic acid binding"/>
    <property type="evidence" value="ECO:0007669"/>
    <property type="project" value="InterPro"/>
</dbReference>
<evidence type="ECO:0000256" key="1">
    <source>
        <dbReference type="ARBA" id="ARBA00004123"/>
    </source>
</evidence>
<dbReference type="GO" id="GO:0031431">
    <property type="term" value="C:Dbf4-dependent protein kinase complex"/>
    <property type="evidence" value="ECO:0007669"/>
    <property type="project" value="TreeGrafter"/>
</dbReference>
<keyword evidence="2" id="KW-0597">Phosphoprotein</keyword>
<sequence>MLCLPFKKVNPGYTVYVKVACICYLLWKVCFVAVIPTSCNIMYVHKQEAEKGLYVACRLKMKPKRTQRQAGAQWHEKAVNTGDKTTLNPAKQKSHLSSSTRIKPFAGKVFYLDLPSNRVAETLERDIKELGGTVEKFFSKEIRYLVSNKREARYVHCLKHDSPVPSPESGPSSPHPRSVQHHPGCHGENNKSKNQGQTETFVTSRGKSLVERVVKEQERVQINKILSNALEWGVKILYIDDVIAYVHKKKKTIDSQVPVTAPGKANVKAESALRQRLQKHKVGKIRKPFIKVEDSSRHYRPIYLTLESMPEFSLETVAPGVSLGLEGKDPPGSKRRGPGTVKATANEVKGQVRKKSKDKKRSGFCECCMVRFDSLTVHLKSEHHKAFSKSTKYSVVDRLVSTLSYNFIPINTKTKRPKCSVSSVIKPPGPCQEAQTVEEETLRGADGRTASYLESILKMESPSDSFPPSQQHKDRRNHYTYSHSSKQKYLACRRPFRQNSLDADKEQVAQPTAERAPSADDVFSTLPSRVCHVDPQDQKPEEHVNGSTSHVPDVSSTGICVAGSDRDAQLNADTMPADAIHDKNLFPDRGTELKLPHKEEDSIPAERSPVQEVKRKIRVYKHKRRKVDTQAECVESILKLWECFQSSDDMDVEFHGFKEEEL</sequence>
<dbReference type="Proteomes" id="UP000472267">
    <property type="component" value="Chromosome 11"/>
</dbReference>
<evidence type="ECO:0000256" key="6">
    <source>
        <dbReference type="ARBA" id="ARBA00022833"/>
    </source>
</evidence>
<feature type="region of interest" description="Disordered" evidence="11">
    <location>
        <begin position="160"/>
        <end position="203"/>
    </location>
</feature>
<dbReference type="Ensembl" id="ENSSFAT00005049542.1">
    <property type="protein sequence ID" value="ENSSFAP00005047934.1"/>
    <property type="gene ID" value="ENSSFAG00005023314.1"/>
</dbReference>
<dbReference type="PANTHER" id="PTHR15375:SF22">
    <property type="entry name" value="PROTEIN DBF4 HOMOLOG A"/>
    <property type="match status" value="1"/>
</dbReference>
<feature type="domain" description="DBF4-type" evidence="12">
    <location>
        <begin position="358"/>
        <end position="406"/>
    </location>
</feature>
<comment type="subcellular location">
    <subcellularLocation>
        <location evidence="1">Nucleus</location>
    </subcellularLocation>
</comment>
<evidence type="ECO:0000313" key="14">
    <source>
        <dbReference type="Proteomes" id="UP000472267"/>
    </source>
</evidence>
<keyword evidence="3" id="KW-0479">Metal-binding</keyword>
<dbReference type="PANTHER" id="PTHR15375">
    <property type="entry name" value="ACTIVATOR OF S-PHASE KINASE-RELATED"/>
    <property type="match status" value="1"/>
</dbReference>
<dbReference type="InterPro" id="IPR051590">
    <property type="entry name" value="Replication_Regulatory_Kinase"/>
</dbReference>
<evidence type="ECO:0000256" key="4">
    <source>
        <dbReference type="ARBA" id="ARBA00022737"/>
    </source>
</evidence>
<dbReference type="PROSITE" id="PS51265">
    <property type="entry name" value="ZF_DBF4"/>
    <property type="match status" value="1"/>
</dbReference>
<evidence type="ECO:0000256" key="9">
    <source>
        <dbReference type="ARBA" id="ARBA00040397"/>
    </source>
</evidence>
<dbReference type="SMART" id="SM00586">
    <property type="entry name" value="ZnF_DBF"/>
    <property type="match status" value="1"/>
</dbReference>
<dbReference type="AlphaFoldDB" id="A0A672J3Q7"/>
<feature type="region of interest" description="Disordered" evidence="11">
    <location>
        <begin position="460"/>
        <end position="484"/>
    </location>
</feature>
<evidence type="ECO:0000256" key="10">
    <source>
        <dbReference type="PROSITE-ProRule" id="PRU00600"/>
    </source>
</evidence>
<keyword evidence="7" id="KW-0539">Nucleus</keyword>
<keyword evidence="14" id="KW-1185">Reference proteome</keyword>
<keyword evidence="8" id="KW-0131">Cell cycle</keyword>
<dbReference type="InterPro" id="IPR006572">
    <property type="entry name" value="Znf_DBF"/>
</dbReference>
<dbReference type="Gene3D" id="2.10.50.40">
    <property type="match status" value="1"/>
</dbReference>
<dbReference type="InterPro" id="IPR038545">
    <property type="entry name" value="Znf_DBF_sf"/>
</dbReference>
<proteinExistence type="predicted"/>
<evidence type="ECO:0000259" key="12">
    <source>
        <dbReference type="PROSITE" id="PS51265"/>
    </source>
</evidence>
<reference evidence="13" key="1">
    <citation type="submission" date="2019-06" db="EMBL/GenBank/DDBJ databases">
        <authorList>
            <consortium name="Wellcome Sanger Institute Data Sharing"/>
        </authorList>
    </citation>
    <scope>NUCLEOTIDE SEQUENCE [LARGE SCALE GENOMIC DNA]</scope>
</reference>
<evidence type="ECO:0000256" key="8">
    <source>
        <dbReference type="ARBA" id="ARBA00023306"/>
    </source>
</evidence>
<evidence type="ECO:0000256" key="5">
    <source>
        <dbReference type="ARBA" id="ARBA00022771"/>
    </source>
</evidence>
<evidence type="ECO:0000256" key="7">
    <source>
        <dbReference type="ARBA" id="ARBA00023242"/>
    </source>
</evidence>
<dbReference type="Pfam" id="PF07535">
    <property type="entry name" value="zf-DBF"/>
    <property type="match status" value="1"/>
</dbReference>
<reference evidence="13" key="3">
    <citation type="submission" date="2025-09" db="UniProtKB">
        <authorList>
            <consortium name="Ensembl"/>
        </authorList>
    </citation>
    <scope>IDENTIFICATION</scope>
</reference>
<evidence type="ECO:0000256" key="2">
    <source>
        <dbReference type="ARBA" id="ARBA00022553"/>
    </source>
</evidence>
<feature type="compositionally biased region" description="Low complexity" evidence="11">
    <location>
        <begin position="167"/>
        <end position="177"/>
    </location>
</feature>
<reference evidence="13" key="2">
    <citation type="submission" date="2025-08" db="UniProtKB">
        <authorList>
            <consortium name="Ensembl"/>
        </authorList>
    </citation>
    <scope>IDENTIFICATION</scope>
</reference>
<dbReference type="GO" id="GO:0043539">
    <property type="term" value="F:protein serine/threonine kinase activator activity"/>
    <property type="evidence" value="ECO:0007669"/>
    <property type="project" value="TreeGrafter"/>
</dbReference>